<dbReference type="SUPFAM" id="SSF57783">
    <property type="entry name" value="Zinc beta-ribbon"/>
    <property type="match status" value="1"/>
</dbReference>
<dbReference type="Pfam" id="PF12307">
    <property type="entry name" value="DUF3631"/>
    <property type="match status" value="1"/>
</dbReference>
<dbReference type="EMBL" id="JN034252">
    <property type="protein sequence ID" value="AEI59435.1"/>
    <property type="molecule type" value="Genomic_DNA"/>
</dbReference>
<organism evidence="2">
    <name type="scientific">Dehalococcoides sp. enrichment culture clone WBC-2_Dhc_01</name>
    <dbReference type="NCBI Taxonomy" id="1042174"/>
    <lineage>
        <taxon>Bacteria</taxon>
        <taxon>Bacillati</taxon>
        <taxon>Chloroflexota</taxon>
        <taxon>Dehalococcoidia</taxon>
        <taxon>Dehalococcoidales</taxon>
        <taxon>Dehalococcoidaceae</taxon>
        <taxon>Dehalococcoides</taxon>
        <taxon>environmental samples</taxon>
    </lineage>
</organism>
<sequence length="704" mass="79063">MNFMIEKLNETKKHLEKVSGPDKNGWYTSLCPFHNDQTTPNLRFTENGFYCLACGEKGSLSKLANKLGVSFYPDSSTSHNKKISSIYDYRDENSKLLFQVVRYTPKAFNQRHPNGKGGWIYNLKGVAPTPYRLPELLKAPLDELIFITEGEKGVESLIEHGLTATCSPMGAGKWRGEYSYYFTSRKAVLLPDNDEPGRRHAEQVASSLYPIAKEVKIVSLPDLNEKEDVYDWFAGGGTKGKLFELVLNTLPYTPPDQADLSSLLDDISIFIRRYVVLSSDQLVAVTLWVVHTYLIDHADTTPYLNIHSAEKRSGKTRLLEVLEVLVASPWLTGRVTSAVLARKIDAECPTLLLDESDAAFKGEKEYSETLRGILNSGYRRGGKSSICVGKGADIGYKDLSTFCPKAIAGIGKLPSTIADRSIPVLLKRKIDKEKTEKFRLRRAWKEAEDLRERLELCRALKLTGEEIVIPEELDDRAADCCEPLLVIACSAGKEWFGKATGALTNLMTGEERQDDSLNVQLLSDIREILENEGLDRISSSALTDSLKGREESPWSEHGGINLSQRKLSKMLKPYGIKSKPIRSGIDVYKGYQKDDFSDAFNRYLSINPHLRVTSVTTSFEPNVKEVPVLSVTNTLKTANVTDNPQSYANRNVTDVTDKSRNKRKRAVFPLLPYSLSKQWQEAFDFEKVKVTWGTEHEEDLRCAN</sequence>
<protein>
    <submittedName>
        <fullName evidence="2">RNA polymerase domain protein</fullName>
    </submittedName>
</protein>
<feature type="domain" description="DUF3631" evidence="1">
    <location>
        <begin position="426"/>
        <end position="603"/>
    </location>
</feature>
<evidence type="ECO:0000259" key="1">
    <source>
        <dbReference type="Pfam" id="PF12307"/>
    </source>
</evidence>
<accession>F8V4A4</accession>
<dbReference type="SUPFAM" id="SSF56731">
    <property type="entry name" value="DNA primase core"/>
    <property type="match status" value="1"/>
</dbReference>
<dbReference type="GO" id="GO:0006260">
    <property type="term" value="P:DNA replication"/>
    <property type="evidence" value="ECO:0007669"/>
    <property type="project" value="InterPro"/>
</dbReference>
<dbReference type="GO" id="GO:0008270">
    <property type="term" value="F:zinc ion binding"/>
    <property type="evidence" value="ECO:0007669"/>
    <property type="project" value="InterPro"/>
</dbReference>
<dbReference type="AlphaFoldDB" id="F8V4A4"/>
<gene>
    <name evidence="2" type="primary">rnaP</name>
</gene>
<name>F8V4A4_9CHLR</name>
<dbReference type="Gene3D" id="3.40.1360.10">
    <property type="match status" value="1"/>
</dbReference>
<dbReference type="GO" id="GO:0003677">
    <property type="term" value="F:DNA binding"/>
    <property type="evidence" value="ECO:0007669"/>
    <property type="project" value="InterPro"/>
</dbReference>
<dbReference type="InterPro" id="IPR022081">
    <property type="entry name" value="DUF3631"/>
</dbReference>
<dbReference type="InterPro" id="IPR034154">
    <property type="entry name" value="TOPRIM_DnaG/twinkle"/>
</dbReference>
<dbReference type="Gene3D" id="3.90.580.10">
    <property type="entry name" value="Zinc finger, CHC2-type domain"/>
    <property type="match status" value="1"/>
</dbReference>
<dbReference type="InterPro" id="IPR036977">
    <property type="entry name" value="DNA_primase_Znf_CHC2"/>
</dbReference>
<dbReference type="CDD" id="cd01029">
    <property type="entry name" value="TOPRIM_primases"/>
    <property type="match status" value="1"/>
</dbReference>
<reference evidence="2" key="1">
    <citation type="journal article" date="2011" name="BMC Genomics">
        <title>Site-Specific Mobilization of Vinyl Chloride Respiration Islands by a Mechanism Common in Dehalococcoides.</title>
        <authorList>
            <person name="McMurdie P.J."/>
            <person name="Hug L.A."/>
            <person name="Edwards E.A."/>
            <person name="Holmes S."/>
            <person name="Spormann A.M."/>
        </authorList>
    </citation>
    <scope>NUCLEOTIDE SEQUENCE</scope>
</reference>
<proteinExistence type="predicted"/>
<evidence type="ECO:0000313" key="2">
    <source>
        <dbReference type="EMBL" id="AEI59435.1"/>
    </source>
</evidence>